<name>A0A8R2AZ00_ACYPI</name>
<dbReference type="EnsemblMetazoa" id="XM_008180578.1">
    <property type="protein sequence ID" value="XP_008178800.1"/>
    <property type="gene ID" value="LOC103307997"/>
</dbReference>
<dbReference type="GeneID" id="103307997"/>
<reference evidence="2" key="1">
    <citation type="submission" date="2010-06" db="EMBL/GenBank/DDBJ databases">
        <authorList>
            <person name="Jiang H."/>
            <person name="Abraham K."/>
            <person name="Ali S."/>
            <person name="Alsbrooks S.L."/>
            <person name="Anim B.N."/>
            <person name="Anosike U.S."/>
            <person name="Attaway T."/>
            <person name="Bandaranaike D.P."/>
            <person name="Battles P.K."/>
            <person name="Bell S.N."/>
            <person name="Bell A.V."/>
            <person name="Beltran B."/>
            <person name="Bickham C."/>
            <person name="Bustamante Y."/>
            <person name="Caleb T."/>
            <person name="Canada A."/>
            <person name="Cardenas V."/>
            <person name="Carter K."/>
            <person name="Chacko J."/>
            <person name="Chandrabose M.N."/>
            <person name="Chavez D."/>
            <person name="Chavez A."/>
            <person name="Chen L."/>
            <person name="Chu H.-S."/>
            <person name="Claassen K.J."/>
            <person name="Cockrell R."/>
            <person name="Collins M."/>
            <person name="Cooper J.A."/>
            <person name="Cree A."/>
            <person name="Curry S.M."/>
            <person name="Da Y."/>
            <person name="Dao M.D."/>
            <person name="Das B."/>
            <person name="Davila M.-L."/>
            <person name="Davy-Carroll L."/>
            <person name="Denson S."/>
            <person name="Dinh H."/>
            <person name="Ebong V.E."/>
            <person name="Edwards J.R."/>
            <person name="Egan A."/>
            <person name="El-Daye J."/>
            <person name="Escobedo L."/>
            <person name="Fernandez S."/>
            <person name="Fernando P.R."/>
            <person name="Flagg N."/>
            <person name="Forbes L.D."/>
            <person name="Fowler R.G."/>
            <person name="Fu Q."/>
            <person name="Gabisi R.A."/>
            <person name="Ganer J."/>
            <person name="Garbino Pronczuk A."/>
            <person name="Garcia R.M."/>
            <person name="Garner T."/>
            <person name="Garrett T.E."/>
            <person name="Gonzalez D.A."/>
            <person name="Hamid H."/>
            <person name="Hawkins E.S."/>
            <person name="Hirani K."/>
            <person name="Hogues M.E."/>
            <person name="Hollins B."/>
            <person name="Hsiao C.-H."/>
            <person name="Jabil R."/>
            <person name="James M.L."/>
            <person name="Jhangiani S.N."/>
            <person name="Johnson B."/>
            <person name="Johnson Q."/>
            <person name="Joshi V."/>
            <person name="Kalu J.B."/>
            <person name="Kam C."/>
            <person name="Kashfia A."/>
            <person name="Keebler J."/>
            <person name="Kisamo H."/>
            <person name="Kovar C.L."/>
            <person name="Lago L.A."/>
            <person name="Lai C.-Y."/>
            <person name="Laidlaw J."/>
            <person name="Lara F."/>
            <person name="Le T.-K."/>
            <person name="Lee S.L."/>
            <person name="Legall F.H."/>
            <person name="Lemon S.J."/>
            <person name="Lewis L.R."/>
            <person name="Li B."/>
            <person name="Liu Y."/>
            <person name="Liu Y.-S."/>
            <person name="Lopez J."/>
            <person name="Lozado R.J."/>
            <person name="Lu J."/>
            <person name="Madu R.C."/>
            <person name="Maheshwari M."/>
            <person name="Maheshwari R."/>
            <person name="Malloy K."/>
            <person name="Martinez E."/>
            <person name="Mathew T."/>
            <person name="Mercado I.C."/>
            <person name="Mercado C."/>
            <person name="Meyer B."/>
            <person name="Montgomery K."/>
            <person name="Morgan M.B."/>
            <person name="Munidasa M."/>
            <person name="Nazareth L.V."/>
            <person name="Nelson J."/>
            <person name="Ng B.M."/>
            <person name="Nguyen N.B."/>
            <person name="Nguyen P.Q."/>
            <person name="Nguyen T."/>
            <person name="Obregon M."/>
            <person name="Okwuonu G.O."/>
            <person name="Onwere C.G."/>
            <person name="Orozco G."/>
            <person name="Parra A."/>
            <person name="Patel S."/>
            <person name="Patil S."/>
            <person name="Perez A."/>
            <person name="Perez Y."/>
            <person name="Pham C."/>
            <person name="Primus E.L."/>
            <person name="Pu L.-L."/>
            <person name="Puazo M."/>
            <person name="Qin X."/>
            <person name="Quiroz J.B."/>
            <person name="Reese J."/>
            <person name="Richards S."/>
            <person name="Rives C.M."/>
            <person name="Robberts R."/>
            <person name="Ruiz S.J."/>
            <person name="Ruiz M.J."/>
            <person name="Santibanez J."/>
            <person name="Schneider B.W."/>
            <person name="Sisson I."/>
            <person name="Smith M."/>
            <person name="Sodergren E."/>
            <person name="Song X.-Z."/>
            <person name="Song B.B."/>
            <person name="Summersgill H."/>
            <person name="Thelus R."/>
            <person name="Thornton R.D."/>
            <person name="Trejos Z.Y."/>
            <person name="Usmani K."/>
            <person name="Vattathil S."/>
            <person name="Villasana D."/>
            <person name="Walker D.L."/>
            <person name="Wang S."/>
            <person name="Wang K."/>
            <person name="White C.S."/>
            <person name="Williams A.C."/>
            <person name="Williamson J."/>
            <person name="Wilson K."/>
            <person name="Woghiren I.O."/>
            <person name="Woodworth J.R."/>
            <person name="Worley K.C."/>
            <person name="Wright R.A."/>
            <person name="Wu W."/>
            <person name="Young L."/>
            <person name="Zhang L."/>
            <person name="Zhang J."/>
            <person name="Zhu Y."/>
            <person name="Muzny D.M."/>
            <person name="Weinstock G."/>
            <person name="Gibbs R.A."/>
        </authorList>
    </citation>
    <scope>NUCLEOTIDE SEQUENCE [LARGE SCALE GENOMIC DNA]</scope>
    <source>
        <strain evidence="2">LSR1</strain>
    </source>
</reference>
<dbReference type="Proteomes" id="UP000007819">
    <property type="component" value="Chromosome X"/>
</dbReference>
<evidence type="ECO:0000313" key="1">
    <source>
        <dbReference type="EnsemblMetazoa" id="XP_008178800.1"/>
    </source>
</evidence>
<accession>A0A8R2AZ00</accession>
<organism evidence="1 2">
    <name type="scientific">Acyrthosiphon pisum</name>
    <name type="common">Pea aphid</name>
    <dbReference type="NCBI Taxonomy" id="7029"/>
    <lineage>
        <taxon>Eukaryota</taxon>
        <taxon>Metazoa</taxon>
        <taxon>Ecdysozoa</taxon>
        <taxon>Arthropoda</taxon>
        <taxon>Hexapoda</taxon>
        <taxon>Insecta</taxon>
        <taxon>Pterygota</taxon>
        <taxon>Neoptera</taxon>
        <taxon>Paraneoptera</taxon>
        <taxon>Hemiptera</taxon>
        <taxon>Sternorrhyncha</taxon>
        <taxon>Aphidomorpha</taxon>
        <taxon>Aphidoidea</taxon>
        <taxon>Aphididae</taxon>
        <taxon>Macrosiphini</taxon>
        <taxon>Acyrthosiphon</taxon>
    </lineage>
</organism>
<evidence type="ECO:0000313" key="2">
    <source>
        <dbReference type="Proteomes" id="UP000007819"/>
    </source>
</evidence>
<dbReference type="KEGG" id="api:103307997"/>
<proteinExistence type="predicted"/>
<dbReference type="RefSeq" id="XP_008178800.1">
    <property type="nucleotide sequence ID" value="XM_008180578.1"/>
</dbReference>
<dbReference type="AlphaFoldDB" id="A0A8R2AZ00"/>
<dbReference type="PANTHER" id="PTHR10492">
    <property type="match status" value="1"/>
</dbReference>
<sequence length="229" mass="26544">MIIQNIVVDHLMMVGKLFSLENPVIAWSQSVIGGLYVPYSPLLLRAFDCHINIELCHSVKAIQYICSYINKGSDQAAFSIESRDEIKAFQNGRYTSSSKAAWRIFDFTIFQLSVHHENGQRVYFTDQNARERLENVRNTTLMAFFELGSRDDFAKTLFYIKVPSYYTFTNNRFNRRKKGEPIVQYPGVKKSNVLGRVYTVHSSNVECYYLRMLLHHVRGPTSFLDLKNS</sequence>
<dbReference type="PANTHER" id="PTHR10492:SF57">
    <property type="entry name" value="ATP-DEPENDENT DNA HELICASE"/>
    <property type="match status" value="1"/>
</dbReference>
<dbReference type="OrthoDB" id="1728974at2759"/>
<protein>
    <submittedName>
        <fullName evidence="1">Uncharacterized protein</fullName>
    </submittedName>
</protein>
<reference evidence="1" key="2">
    <citation type="submission" date="2022-06" db="UniProtKB">
        <authorList>
            <consortium name="EnsemblMetazoa"/>
        </authorList>
    </citation>
    <scope>IDENTIFICATION</scope>
</reference>
<keyword evidence="2" id="KW-1185">Reference proteome</keyword>